<dbReference type="Pfam" id="PF07969">
    <property type="entry name" value="Amidohydro_3"/>
    <property type="match status" value="1"/>
</dbReference>
<dbReference type="PANTHER" id="PTHR22642">
    <property type="entry name" value="IMIDAZOLONEPROPIONASE"/>
    <property type="match status" value="1"/>
</dbReference>
<dbReference type="EMBL" id="LIAM01000055">
    <property type="protein sequence ID" value="KRO35800.1"/>
    <property type="molecule type" value="Genomic_DNA"/>
</dbReference>
<evidence type="ECO:0000313" key="3">
    <source>
        <dbReference type="Proteomes" id="UP000053274"/>
    </source>
</evidence>
<comment type="caution">
    <text evidence="2">The sequence shown here is derived from an EMBL/GenBank/DDBJ whole genome shotgun (WGS) entry which is preliminary data.</text>
</comment>
<name>A0A0R2PCV3_9ACTN</name>
<dbReference type="Proteomes" id="UP000053274">
    <property type="component" value="Unassembled WGS sequence"/>
</dbReference>
<dbReference type="GO" id="GO:0016810">
    <property type="term" value="F:hydrolase activity, acting on carbon-nitrogen (but not peptide) bonds"/>
    <property type="evidence" value="ECO:0007669"/>
    <property type="project" value="InterPro"/>
</dbReference>
<accession>A0A0R2PCV3</accession>
<feature type="domain" description="Amidohydrolase 3" evidence="1">
    <location>
        <begin position="5"/>
        <end position="133"/>
    </location>
</feature>
<dbReference type="PANTHER" id="PTHR22642:SF2">
    <property type="entry name" value="PROTEIN LONG AFTER FAR-RED 3"/>
    <property type="match status" value="1"/>
</dbReference>
<sequence>MNSKLIAPRIGDDRNDQQYQLASMIASGAQIAYGSDWPVTSHLPLKALAVPTHRQTADCQPVHGWSPQESISLEQSLSFYTHGVAYQNFNENRFGSIAVGMQADLMILESNPLTTPPHNVAQIKIIAVYKKGKNHFQSKKQLP</sequence>
<evidence type="ECO:0000313" key="2">
    <source>
        <dbReference type="EMBL" id="KRO35800.1"/>
    </source>
</evidence>
<proteinExistence type="predicted"/>
<dbReference type="InterPro" id="IPR011059">
    <property type="entry name" value="Metal-dep_hydrolase_composite"/>
</dbReference>
<gene>
    <name evidence="2" type="ORF">ABR54_04980</name>
</gene>
<protein>
    <recommendedName>
        <fullName evidence="1">Amidohydrolase 3 domain-containing protein</fullName>
    </recommendedName>
</protein>
<dbReference type="SUPFAM" id="SSF51338">
    <property type="entry name" value="Composite domain of metallo-dependent hydrolases"/>
    <property type="match status" value="1"/>
</dbReference>
<dbReference type="InterPro" id="IPR013108">
    <property type="entry name" value="Amidohydro_3"/>
</dbReference>
<reference evidence="2 3" key="1">
    <citation type="submission" date="2015-10" db="EMBL/GenBank/DDBJ databases">
        <title>Metagenome-Assembled Genomes uncover a global brackish microbiome.</title>
        <authorList>
            <person name="Hugerth L.W."/>
            <person name="Larsson J."/>
            <person name="Alneberg J."/>
            <person name="Lindh M.V."/>
            <person name="Legrand C."/>
            <person name="Pinhassi J."/>
            <person name="Andersson A.F."/>
        </authorList>
    </citation>
    <scope>NUCLEOTIDE SEQUENCE [LARGE SCALE GENOMIC DNA]</scope>
    <source>
        <strain evidence="2">BACL15 MAG-120619-bin91</strain>
    </source>
</reference>
<evidence type="ECO:0000259" key="1">
    <source>
        <dbReference type="Pfam" id="PF07969"/>
    </source>
</evidence>
<organism evidence="2 3">
    <name type="scientific">Actinobacteria bacterium BACL15 MAG-120619-bin91</name>
    <dbReference type="NCBI Taxonomy" id="1655562"/>
    <lineage>
        <taxon>Bacteria</taxon>
        <taxon>Bacillati</taxon>
        <taxon>Actinomycetota</taxon>
        <taxon>Actinomycetes</taxon>
        <taxon>Actinomycetes incertae sedis</taxon>
        <taxon>ac1 cluster</taxon>
    </lineage>
</organism>
<dbReference type="AlphaFoldDB" id="A0A0R2PCV3"/>
<dbReference type="Gene3D" id="2.30.40.10">
    <property type="entry name" value="Urease, subunit C, domain 1"/>
    <property type="match status" value="1"/>
</dbReference>
<dbReference type="Gene3D" id="3.20.20.140">
    <property type="entry name" value="Metal-dependent hydrolases"/>
    <property type="match status" value="1"/>
</dbReference>